<dbReference type="HOGENOM" id="CLU_133769_0_0_6"/>
<gene>
    <name evidence="3" type="ORF">IB75_02530</name>
</gene>
<accession>A0A0E2Z5F4</accession>
<feature type="region of interest" description="Disordered" evidence="1">
    <location>
        <begin position="36"/>
        <end position="62"/>
    </location>
</feature>
<feature type="compositionally biased region" description="Polar residues" evidence="1">
    <location>
        <begin position="36"/>
        <end position="47"/>
    </location>
</feature>
<evidence type="ECO:0000313" key="3">
    <source>
        <dbReference type="EMBL" id="KFI20586.1"/>
    </source>
</evidence>
<evidence type="ECO:0008006" key="5">
    <source>
        <dbReference type="Google" id="ProtNLM"/>
    </source>
</evidence>
<evidence type="ECO:0000313" key="4">
    <source>
        <dbReference type="Proteomes" id="UP000028839"/>
    </source>
</evidence>
<feature type="signal peptide" evidence="2">
    <location>
        <begin position="1"/>
        <end position="33"/>
    </location>
</feature>
<comment type="caution">
    <text evidence="3">The sequence shown here is derived from an EMBL/GenBank/DDBJ whole genome shotgun (WGS) entry which is preliminary data.</text>
</comment>
<feature type="compositionally biased region" description="Low complexity" evidence="1">
    <location>
        <begin position="48"/>
        <end position="61"/>
    </location>
</feature>
<reference evidence="3 4" key="1">
    <citation type="submission" date="2014-07" db="EMBL/GenBank/DDBJ databases">
        <title>Comparative analysis of Nitrosococcus oceani genome inventories of strains from Pacific and Atlantic gyres.</title>
        <authorList>
            <person name="Lim C.K."/>
            <person name="Wang L."/>
            <person name="Sayavedra-Soto L.A."/>
            <person name="Klotz M.G."/>
        </authorList>
    </citation>
    <scope>NUCLEOTIDE SEQUENCE [LARGE SCALE GENOMIC DNA]</scope>
    <source>
        <strain evidence="3 4">C-27</strain>
    </source>
</reference>
<evidence type="ECO:0000256" key="1">
    <source>
        <dbReference type="SAM" id="MobiDB-lite"/>
    </source>
</evidence>
<dbReference type="Gene3D" id="2.40.50.200">
    <property type="entry name" value="Bacterial OB-fold"/>
    <property type="match status" value="1"/>
</dbReference>
<organism evidence="3 4">
    <name type="scientific">Nitrosococcus oceani C-27</name>
    <dbReference type="NCBI Taxonomy" id="314279"/>
    <lineage>
        <taxon>Bacteria</taxon>
        <taxon>Pseudomonadati</taxon>
        <taxon>Pseudomonadota</taxon>
        <taxon>Gammaproteobacteria</taxon>
        <taxon>Chromatiales</taxon>
        <taxon>Chromatiaceae</taxon>
        <taxon>Nitrosococcus</taxon>
    </lineage>
</organism>
<evidence type="ECO:0000256" key="2">
    <source>
        <dbReference type="SAM" id="SignalP"/>
    </source>
</evidence>
<dbReference type="InterPro" id="IPR036700">
    <property type="entry name" value="BOBF_sf"/>
</dbReference>
<sequence length="174" mass="18990">MSKLFCKLSISTMTKMAIAAMVSAALMSLPAMGVAQTTASPSSGVDPSSQMGGQQAGGQSQTVEDVEELLDNIERYDGQKVTVSGEVEERIDKRSFILESGGLFNDEIVVVMPKGNLNVQEDDEVAVTGKVRAVKFVDIEREYNWVLNEEIKSEIEDVEAFLIADHVEITKQDD</sequence>
<dbReference type="AlphaFoldDB" id="A0A0E2Z5F4"/>
<keyword evidence="2" id="KW-0732">Signal</keyword>
<name>A0A0E2Z5F4_9GAMM</name>
<feature type="chain" id="PRO_5002408227" description="Bacterial OB-fold domain-containing protein" evidence="2">
    <location>
        <begin position="34"/>
        <end position="174"/>
    </location>
</feature>
<protein>
    <recommendedName>
        <fullName evidence="5">Bacterial OB-fold domain-containing protein</fullName>
    </recommendedName>
</protein>
<dbReference type="Proteomes" id="UP000028839">
    <property type="component" value="Unassembled WGS sequence"/>
</dbReference>
<dbReference type="OrthoDB" id="5771727at2"/>
<dbReference type="EMBL" id="JPGN01000016">
    <property type="protein sequence ID" value="KFI20586.1"/>
    <property type="molecule type" value="Genomic_DNA"/>
</dbReference>
<proteinExistence type="predicted"/>